<comment type="caution">
    <text evidence="1">The sequence shown here is derived from an EMBL/GenBank/DDBJ whole genome shotgun (WGS) entry which is preliminary data.</text>
</comment>
<evidence type="ECO:0000313" key="1">
    <source>
        <dbReference type="EMBL" id="OAM98097.1"/>
    </source>
</evidence>
<dbReference type="InterPro" id="IPR012106">
    <property type="entry name" value="Phage_Mu_Gp1"/>
</dbReference>
<proteinExistence type="predicted"/>
<name>A0A178J924_9VIBR</name>
<protein>
    <submittedName>
        <fullName evidence="1">Peptidase</fullName>
    </submittedName>
</protein>
<evidence type="ECO:0000313" key="2">
    <source>
        <dbReference type="Proteomes" id="UP000094761"/>
    </source>
</evidence>
<organism evidence="1 2">
    <name type="scientific">Vibrio europaeus</name>
    <dbReference type="NCBI Taxonomy" id="300876"/>
    <lineage>
        <taxon>Bacteria</taxon>
        <taxon>Pseudomonadati</taxon>
        <taxon>Pseudomonadota</taxon>
        <taxon>Gammaproteobacteria</taxon>
        <taxon>Vibrionales</taxon>
        <taxon>Vibrionaceae</taxon>
        <taxon>Vibrio</taxon>
        <taxon>Vibrio oreintalis group</taxon>
    </lineage>
</organism>
<dbReference type="Pfam" id="PF10123">
    <property type="entry name" value="Mu-like_Pro"/>
    <property type="match status" value="1"/>
</dbReference>
<dbReference type="OrthoDB" id="2043985at2"/>
<dbReference type="AlphaFoldDB" id="A0A178J924"/>
<reference evidence="1 2" key="1">
    <citation type="submission" date="2016-03" db="EMBL/GenBank/DDBJ databases">
        <title>Draft genome sequence of the Vibrio tubiashii subs. europaeus.</title>
        <authorList>
            <person name="Spinard E."/>
            <person name="Dubert J."/>
            <person name="Nelson D.R."/>
            <person name="Barja J.L."/>
        </authorList>
    </citation>
    <scope>NUCLEOTIDE SEQUENCE [LARGE SCALE GENOMIC DNA]</scope>
    <source>
        <strain evidence="2">PP-638</strain>
    </source>
</reference>
<dbReference type="GeneID" id="78078308"/>
<dbReference type="RefSeq" id="WP_069669247.1">
    <property type="nucleotide sequence ID" value="NZ_JAPFJR010000018.1"/>
</dbReference>
<dbReference type="Proteomes" id="UP000094761">
    <property type="component" value="Unassembled WGS sequence"/>
</dbReference>
<accession>A0A178J924</accession>
<sequence>MKKTYLAMCFNLSNSMIDGLGEEQGTNSVWLPMIPAGEVKGRDGRMWMNTEPDAIVAAFDAKLPFDIEHATEIRGPEGKDADAAGWILALENREGEIWAQVEWNYIGRYKITDKLYLYYSPAFNYDQQGVITAMSSAGLTNKPNFYVPALNRQEETDMPLSQLIAAALGLAADATEEQGVTAINSLKSEKDIALNRAATPDLTKFIPIETHTVALNRATTAEAQLKEIDDKKVDGLVQAAIDEGKIAPANKDMFVSMCRAEGGIEQFEAFVKSAPSIATNSQVKKPKVEGGSQLDKDELAMCRKMNLTEEEFLASKNSIASNQELNKDA</sequence>
<dbReference type="EMBL" id="LUAX01000007">
    <property type="protein sequence ID" value="OAM98097.1"/>
    <property type="molecule type" value="Genomic_DNA"/>
</dbReference>
<gene>
    <name evidence="1" type="ORF">AZ468_21500</name>
</gene>
<dbReference type="PIRSF" id="PIRSF016624">
    <property type="entry name" value="Mu_prophg_I"/>
    <property type="match status" value="1"/>
</dbReference>